<keyword evidence="3" id="KW-1185">Reference proteome</keyword>
<dbReference type="EMBL" id="CP005587">
    <property type="protein sequence ID" value="AGK57102.1"/>
    <property type="molecule type" value="Genomic_DNA"/>
</dbReference>
<reference evidence="2 3" key="1">
    <citation type="journal article" date="2013" name="Genome Announc.">
        <title>Genome sequences for three denitrifying bacterial strains isolated from a uranium- and nitrate-contaminated subsurface environment.</title>
        <authorList>
            <person name="Venkatramanan R."/>
            <person name="Prakash O."/>
            <person name="Woyke T."/>
            <person name="Chain P."/>
            <person name="Goodwin L.A."/>
            <person name="Watson D."/>
            <person name="Brooks S."/>
            <person name="Kostka J.E."/>
            <person name="Green S.J."/>
        </authorList>
    </citation>
    <scope>NUCLEOTIDE SEQUENCE [LARGE SCALE GENOMIC DNA]</scope>
    <source>
        <strain evidence="2 3">1NES1</strain>
    </source>
</reference>
<evidence type="ECO:0000313" key="2">
    <source>
        <dbReference type="EMBL" id="AGK57102.1"/>
    </source>
</evidence>
<proteinExistence type="predicted"/>
<accession>N0B4G1</accession>
<sequence length="99" mass="10617">MDFRVDAPLAHAARDELRNLAAEIDDENAVGQSSRGPLFKAIPYANTEEAATAATQHPAEGGKAGPPRQDTISRRNAQFICQIAKLSAASNETHARYGK</sequence>
<evidence type="ECO:0000313" key="3">
    <source>
        <dbReference type="Proteomes" id="UP000005952"/>
    </source>
</evidence>
<dbReference type="HOGENOM" id="CLU_2316483_0_0_5"/>
<dbReference type="KEGG" id="hdt:HYPDE_27113"/>
<name>N0B4G1_9HYPH</name>
<protein>
    <submittedName>
        <fullName evidence="2">Uncharacterized protein</fullName>
    </submittedName>
</protein>
<gene>
    <name evidence="2" type="ORF">HYPDE_27113</name>
</gene>
<feature type="compositionally biased region" description="Low complexity" evidence="1">
    <location>
        <begin position="49"/>
        <end position="59"/>
    </location>
</feature>
<dbReference type="Proteomes" id="UP000005952">
    <property type="component" value="Chromosome"/>
</dbReference>
<feature type="region of interest" description="Disordered" evidence="1">
    <location>
        <begin position="49"/>
        <end position="76"/>
    </location>
</feature>
<organism evidence="2 3">
    <name type="scientific">Hyphomicrobium denitrificans 1NES1</name>
    <dbReference type="NCBI Taxonomy" id="670307"/>
    <lineage>
        <taxon>Bacteria</taxon>
        <taxon>Pseudomonadati</taxon>
        <taxon>Pseudomonadota</taxon>
        <taxon>Alphaproteobacteria</taxon>
        <taxon>Hyphomicrobiales</taxon>
        <taxon>Hyphomicrobiaceae</taxon>
        <taxon>Hyphomicrobium</taxon>
    </lineage>
</organism>
<evidence type="ECO:0000256" key="1">
    <source>
        <dbReference type="SAM" id="MobiDB-lite"/>
    </source>
</evidence>
<dbReference type="AlphaFoldDB" id="N0B4G1"/>